<evidence type="ECO:0000256" key="1">
    <source>
        <dbReference type="SAM" id="MobiDB-lite"/>
    </source>
</evidence>
<evidence type="ECO:0000313" key="4">
    <source>
        <dbReference type="Proteomes" id="UP001244136"/>
    </source>
</evidence>
<reference evidence="3 4" key="1">
    <citation type="journal article" date="2008" name="Int. J. Syst. Evol. Microbiol.">
        <title>Tessaracoccus flavescens sp. nov., isolated from marine sediment.</title>
        <authorList>
            <person name="Lee D.W."/>
            <person name="Lee S.D."/>
        </authorList>
    </citation>
    <scope>NUCLEOTIDE SEQUENCE [LARGE SCALE GENOMIC DNA]</scope>
    <source>
        <strain evidence="3 4">T21</strain>
    </source>
</reference>
<organism evidence="3 4">
    <name type="scientific">Tessaracoccus lacteus</name>
    <dbReference type="NCBI Taxonomy" id="3041766"/>
    <lineage>
        <taxon>Bacteria</taxon>
        <taxon>Bacillati</taxon>
        <taxon>Actinomycetota</taxon>
        <taxon>Actinomycetes</taxon>
        <taxon>Propionibacteriales</taxon>
        <taxon>Propionibacteriaceae</taxon>
        <taxon>Tessaracoccus</taxon>
    </lineage>
</organism>
<feature type="transmembrane region" description="Helical" evidence="2">
    <location>
        <begin position="238"/>
        <end position="262"/>
    </location>
</feature>
<keyword evidence="2" id="KW-0812">Transmembrane</keyword>
<feature type="transmembrane region" description="Helical" evidence="2">
    <location>
        <begin position="282"/>
        <end position="306"/>
    </location>
</feature>
<sequence>MGGTSRDRKDIWGNDVTEHFDASGNKTGESRRQAGLFGDYTAHYDSSGSKTGESRQQAGLFGDYTAHYDSSGSKTGESRRQAGLFGDYTAHYDSSGSKTGETRDRSGLFGDYQAHEGRWQPIGGLEPGHPSAFSGGFASDVGYSGYSGYSGGAGRIHEPGPIDSFVALLTYGMGGSAVFLVLAVIYSVASIWLPIPDGNVVGPWILIVGGGLGWAVGLGAAVWSAVTSAKPSSAAGGVVTMVVGLAASAVAGLVPAAIVAVAVVGGRFYERRQFNPAMQYPFIVTLESTVVLTAVLLSLGLISGVAKGALKYRGTAAPRAAGRRLAAGLLATAAGVLLGAALNGVLALLWPGALLLMALAVSPAPAAKRVLWGMVAMAALAVHPASGRLDWLPAQAEGLLMDLRHLLLGNNLVLAASIGVLVAMLLGAILTGVDAPRSAGALMGVAGVLPPVLILLKTLNIDSDLFLRWSLPLLLASSALIGVWSSRRHARGSVEPAADQG</sequence>
<gene>
    <name evidence="3" type="ORF">QH948_01860</name>
</gene>
<feature type="transmembrane region" description="Helical" evidence="2">
    <location>
        <begin position="466"/>
        <end position="484"/>
    </location>
</feature>
<evidence type="ECO:0000256" key="2">
    <source>
        <dbReference type="SAM" id="Phobius"/>
    </source>
</evidence>
<feature type="compositionally biased region" description="Basic and acidic residues" evidence="1">
    <location>
        <begin position="1"/>
        <end position="21"/>
    </location>
</feature>
<feature type="transmembrane region" description="Helical" evidence="2">
    <location>
        <begin position="439"/>
        <end position="459"/>
    </location>
</feature>
<feature type="transmembrane region" description="Helical" evidence="2">
    <location>
        <begin position="412"/>
        <end position="433"/>
    </location>
</feature>
<evidence type="ECO:0000313" key="3">
    <source>
        <dbReference type="EMBL" id="WGT47555.1"/>
    </source>
</evidence>
<proteinExistence type="predicted"/>
<keyword evidence="2" id="KW-0472">Membrane</keyword>
<dbReference type="EMBL" id="CP123967">
    <property type="protein sequence ID" value="WGT47555.1"/>
    <property type="molecule type" value="Genomic_DNA"/>
</dbReference>
<feature type="transmembrane region" description="Helical" evidence="2">
    <location>
        <begin position="204"/>
        <end position="226"/>
    </location>
</feature>
<accession>A0ABY8PYM6</accession>
<name>A0ABY8PYM6_9ACTN</name>
<evidence type="ECO:0008006" key="5">
    <source>
        <dbReference type="Google" id="ProtNLM"/>
    </source>
</evidence>
<feature type="transmembrane region" description="Helical" evidence="2">
    <location>
        <begin position="327"/>
        <end position="350"/>
    </location>
</feature>
<dbReference type="RefSeq" id="WP_281145269.1">
    <property type="nucleotide sequence ID" value="NZ_CP123967.1"/>
</dbReference>
<dbReference type="Proteomes" id="UP001244136">
    <property type="component" value="Chromosome"/>
</dbReference>
<feature type="transmembrane region" description="Helical" evidence="2">
    <location>
        <begin position="165"/>
        <end position="192"/>
    </location>
</feature>
<feature type="region of interest" description="Disordered" evidence="1">
    <location>
        <begin position="1"/>
        <end position="34"/>
    </location>
</feature>
<keyword evidence="2" id="KW-1133">Transmembrane helix</keyword>
<protein>
    <recommendedName>
        <fullName evidence="5">Integral membrane protein</fullName>
    </recommendedName>
</protein>
<keyword evidence="4" id="KW-1185">Reference proteome</keyword>